<feature type="domain" description="Peptidase S1" evidence="7">
    <location>
        <begin position="375"/>
        <end position="624"/>
    </location>
</feature>
<dbReference type="PROSITE" id="PS00135">
    <property type="entry name" value="TRYPSIN_SER"/>
    <property type="match status" value="1"/>
</dbReference>
<dbReference type="InterPro" id="IPR043504">
    <property type="entry name" value="Peptidase_S1_PA_chymotrypsin"/>
</dbReference>
<dbReference type="InterPro" id="IPR009003">
    <property type="entry name" value="Peptidase_S1_PA"/>
</dbReference>
<feature type="chain" id="PRO_5044638966" evidence="6">
    <location>
        <begin position="36"/>
        <end position="629"/>
    </location>
</feature>
<evidence type="ECO:0000256" key="2">
    <source>
        <dbReference type="ARBA" id="ARBA00023157"/>
    </source>
</evidence>
<feature type="compositionally biased region" description="Polar residues" evidence="5">
    <location>
        <begin position="329"/>
        <end position="339"/>
    </location>
</feature>
<feature type="compositionally biased region" description="Basic and acidic residues" evidence="5">
    <location>
        <begin position="340"/>
        <end position="349"/>
    </location>
</feature>
<evidence type="ECO:0000256" key="6">
    <source>
        <dbReference type="SAM" id="SignalP"/>
    </source>
</evidence>
<comment type="similarity">
    <text evidence="3">Belongs to the peptidase S1 family. CLIP subfamily.</text>
</comment>
<accession>A0A6J1M5J9</accession>
<dbReference type="SUPFAM" id="SSF50494">
    <property type="entry name" value="Trypsin-like serine proteases"/>
    <property type="match status" value="1"/>
</dbReference>
<dbReference type="InterPro" id="IPR022700">
    <property type="entry name" value="CLIP"/>
</dbReference>
<dbReference type="PROSITE" id="PS00134">
    <property type="entry name" value="TRYPSIN_HIS"/>
    <property type="match status" value="1"/>
</dbReference>
<gene>
    <name evidence="10 11" type="primary">LOC111603109</name>
</gene>
<dbReference type="GeneID" id="111603109"/>
<evidence type="ECO:0000256" key="1">
    <source>
        <dbReference type="ARBA" id="ARBA00022729"/>
    </source>
</evidence>
<organism evidence="9 11">
    <name type="scientific">Drosophila hydei</name>
    <name type="common">Fruit fly</name>
    <dbReference type="NCBI Taxonomy" id="7224"/>
    <lineage>
        <taxon>Eukaryota</taxon>
        <taxon>Metazoa</taxon>
        <taxon>Ecdysozoa</taxon>
        <taxon>Arthropoda</taxon>
        <taxon>Hexapoda</taxon>
        <taxon>Insecta</taxon>
        <taxon>Pterygota</taxon>
        <taxon>Neoptera</taxon>
        <taxon>Endopterygota</taxon>
        <taxon>Diptera</taxon>
        <taxon>Brachycera</taxon>
        <taxon>Muscomorpha</taxon>
        <taxon>Ephydroidea</taxon>
        <taxon>Drosophilidae</taxon>
        <taxon>Drosophila</taxon>
    </lineage>
</organism>
<feature type="region of interest" description="Disordered" evidence="5">
    <location>
        <begin position="304"/>
        <end position="349"/>
    </location>
</feature>
<evidence type="ECO:0000313" key="9">
    <source>
        <dbReference type="Proteomes" id="UP000504633"/>
    </source>
</evidence>
<feature type="compositionally biased region" description="Basic and acidic residues" evidence="5">
    <location>
        <begin position="316"/>
        <end position="328"/>
    </location>
</feature>
<keyword evidence="4" id="KW-0378">Hydrolase</keyword>
<keyword evidence="9" id="KW-1185">Reference proteome</keyword>
<dbReference type="RefSeq" id="XP_023176343.2">
    <property type="nucleotide sequence ID" value="XM_023320575.2"/>
</dbReference>
<dbReference type="SMART" id="SM00020">
    <property type="entry name" value="Tryp_SPc"/>
    <property type="match status" value="1"/>
</dbReference>
<feature type="region of interest" description="Disordered" evidence="5">
    <location>
        <begin position="175"/>
        <end position="242"/>
    </location>
</feature>
<feature type="domain" description="Clip" evidence="8">
    <location>
        <begin position="41"/>
        <end position="90"/>
    </location>
</feature>
<evidence type="ECO:0000259" key="8">
    <source>
        <dbReference type="PROSITE" id="PS51888"/>
    </source>
</evidence>
<dbReference type="PANTHER" id="PTHR24252:SF7">
    <property type="entry name" value="HYALIN"/>
    <property type="match status" value="1"/>
</dbReference>
<dbReference type="Gene3D" id="2.40.10.10">
    <property type="entry name" value="Trypsin-like serine proteases"/>
    <property type="match status" value="1"/>
</dbReference>
<dbReference type="InterPro" id="IPR001314">
    <property type="entry name" value="Peptidase_S1A"/>
</dbReference>
<evidence type="ECO:0000259" key="7">
    <source>
        <dbReference type="PROSITE" id="PS50240"/>
    </source>
</evidence>
<dbReference type="AlphaFoldDB" id="A0A6J1M5J9"/>
<evidence type="ECO:0000313" key="11">
    <source>
        <dbReference type="RefSeq" id="XP_023176345.2"/>
    </source>
</evidence>
<name>A0A6J1M5J9_DROHY</name>
<dbReference type="InterPro" id="IPR018114">
    <property type="entry name" value="TRYPSIN_HIS"/>
</dbReference>
<dbReference type="PROSITE" id="PS50240">
    <property type="entry name" value="TRYPSIN_DOM"/>
    <property type="match status" value="1"/>
</dbReference>
<keyword evidence="4" id="KW-0720">Serine protease</keyword>
<dbReference type="Pfam" id="PF00089">
    <property type="entry name" value="Trypsin"/>
    <property type="match status" value="1"/>
</dbReference>
<evidence type="ECO:0000313" key="10">
    <source>
        <dbReference type="RefSeq" id="XP_023176343.2"/>
    </source>
</evidence>
<dbReference type="FunFam" id="2.40.10.10:FF:000002">
    <property type="entry name" value="Transmembrane protease serine"/>
    <property type="match status" value="1"/>
</dbReference>
<sequence>MAIMALFPPRRVWATRSFSLLLYGLMLCGLPHLEALEEGDPCTLKGNLPGVCQGASECEPRIKKYIETRRLTVNDIPTCGLGLREEIVCCPVSECCGDDQRQSSSSVKILATSKPDSELSAWQNAGSHSSIEITTGRPTTRNTLSPSKAWILSMLKPKVDPHLGFYDLNEMLHSKQKPLQPSGDGDDQFQRLPMPTNTINEGKSGGGSNTLTTHMGPVDPPTVSSGQRPIPSPHEHDHSRNTIFTHNTRPTQQWPAPSRESRIINRPFAIQPQTNTQAQQNAIGVQESVQGSNSNAAIKFEADGRPSWPFVPENPVRSRERQVDKSSDEWNWTETTPKSPEQRDPLTRTDVPRPAVQACRLIEKREVEEPLTSHILGGIPVDPAYYPHMAAIAFNELGNIRFGCGGSLISTRFVLTAAHCVNSQDQIPVYVRLGTVDIANVGAHYQDINVTSNIRVHPEYLSTSKYNDIAILELAEEAKLNNYTYPACLETDLADPPENANLYVAGWGIMNKTTRRTSKILLRAPLTVVPLDKCNDSFSEQPSSQRYLKKGIIDTLLCAADVIQGEKDACQGDSGGPLVLERDKPNNKYSIMGVISSGFGCATPTPGLYTRVASFLDFIEGIVWPNGFA</sequence>
<evidence type="ECO:0000256" key="4">
    <source>
        <dbReference type="RuleBase" id="RU363034"/>
    </source>
</evidence>
<dbReference type="GO" id="GO:0004252">
    <property type="term" value="F:serine-type endopeptidase activity"/>
    <property type="evidence" value="ECO:0007669"/>
    <property type="project" value="InterPro"/>
</dbReference>
<dbReference type="PANTHER" id="PTHR24252">
    <property type="entry name" value="ACROSIN-RELATED"/>
    <property type="match status" value="1"/>
</dbReference>
<keyword evidence="1 6" id="KW-0732">Signal</keyword>
<dbReference type="InterPro" id="IPR001254">
    <property type="entry name" value="Trypsin_dom"/>
</dbReference>
<reference evidence="10 11" key="1">
    <citation type="submission" date="2025-04" db="UniProtKB">
        <authorList>
            <consortium name="RefSeq"/>
        </authorList>
    </citation>
    <scope>IDENTIFICATION</scope>
    <source>
        <strain evidence="10 11">15085-1641.00</strain>
        <tissue evidence="10 11">Whole body</tissue>
    </source>
</reference>
<keyword evidence="4" id="KW-0645">Protease</keyword>
<proteinExistence type="inferred from homology"/>
<evidence type="ECO:0000256" key="3">
    <source>
        <dbReference type="ARBA" id="ARBA00024195"/>
    </source>
</evidence>
<dbReference type="Proteomes" id="UP000504633">
    <property type="component" value="Unplaced"/>
</dbReference>
<keyword evidence="2" id="KW-1015">Disulfide bond</keyword>
<dbReference type="OrthoDB" id="6357057at2759"/>
<feature type="signal peptide" evidence="6">
    <location>
        <begin position="1"/>
        <end position="35"/>
    </location>
</feature>
<dbReference type="GO" id="GO:0006508">
    <property type="term" value="P:proteolysis"/>
    <property type="evidence" value="ECO:0007669"/>
    <property type="project" value="UniProtKB-KW"/>
</dbReference>
<dbReference type="InterPro" id="IPR033116">
    <property type="entry name" value="TRYPSIN_SER"/>
</dbReference>
<dbReference type="PROSITE" id="PS51888">
    <property type="entry name" value="CLIP"/>
    <property type="match status" value="1"/>
</dbReference>
<dbReference type="RefSeq" id="XP_023176345.2">
    <property type="nucleotide sequence ID" value="XM_023320577.2"/>
</dbReference>
<dbReference type="PRINTS" id="PR00722">
    <property type="entry name" value="CHYMOTRYPSIN"/>
</dbReference>
<dbReference type="CDD" id="cd00190">
    <property type="entry name" value="Tryp_SPc"/>
    <property type="match status" value="1"/>
</dbReference>
<dbReference type="KEGG" id="dhe:111603109"/>
<dbReference type="SMART" id="SM00680">
    <property type="entry name" value="CLIP"/>
    <property type="match status" value="1"/>
</dbReference>
<protein>
    <submittedName>
        <fullName evidence="10 11">Serine protease persephone-like isoform X1</fullName>
    </submittedName>
</protein>
<evidence type="ECO:0000256" key="5">
    <source>
        <dbReference type="SAM" id="MobiDB-lite"/>
    </source>
</evidence>